<reference evidence="2 3" key="1">
    <citation type="submission" date="2015-03" db="EMBL/GenBank/DDBJ databases">
        <authorList>
            <consortium name="Pathogen Informatics"/>
        </authorList>
    </citation>
    <scope>NUCLEOTIDE SEQUENCE [LARGE SCALE GENOMIC DNA]</scope>
    <source>
        <strain evidence="2 3">Bir 185</strain>
    </source>
</reference>
<evidence type="ECO:0000256" key="1">
    <source>
        <dbReference type="SAM" id="MobiDB-lite"/>
    </source>
</evidence>
<protein>
    <submittedName>
        <fullName evidence="2">Uncharacterized protein</fullName>
    </submittedName>
</protein>
<sequence length="71" mass="7767">MRSSFRNSKAPISDSMRATVSPSDPAATTASTGSTDTVIELIFECYRRHAPPAADKRTPVDKHPTVHERVI</sequence>
<evidence type="ECO:0000313" key="2">
    <source>
        <dbReference type="EMBL" id="CKR91505.1"/>
    </source>
</evidence>
<dbReference type="EMBL" id="CNFT01000557">
    <property type="protein sequence ID" value="CKR91505.1"/>
    <property type="molecule type" value="Genomic_DNA"/>
</dbReference>
<gene>
    <name evidence="2" type="ORF">ERS027659_02381</name>
</gene>
<dbReference type="Proteomes" id="UP000050164">
    <property type="component" value="Unassembled WGS sequence"/>
</dbReference>
<feature type="compositionally biased region" description="Basic and acidic residues" evidence="1">
    <location>
        <begin position="54"/>
        <end position="71"/>
    </location>
</feature>
<accession>A0A655A4H6</accession>
<evidence type="ECO:0000313" key="3">
    <source>
        <dbReference type="Proteomes" id="UP000050164"/>
    </source>
</evidence>
<name>A0A655A4H6_MYCTX</name>
<feature type="compositionally biased region" description="Low complexity" evidence="1">
    <location>
        <begin position="18"/>
        <end position="34"/>
    </location>
</feature>
<dbReference type="AlphaFoldDB" id="A0A655A4H6"/>
<organism evidence="2 3">
    <name type="scientific">Mycobacterium tuberculosis</name>
    <dbReference type="NCBI Taxonomy" id="1773"/>
    <lineage>
        <taxon>Bacteria</taxon>
        <taxon>Bacillati</taxon>
        <taxon>Actinomycetota</taxon>
        <taxon>Actinomycetes</taxon>
        <taxon>Mycobacteriales</taxon>
        <taxon>Mycobacteriaceae</taxon>
        <taxon>Mycobacterium</taxon>
        <taxon>Mycobacterium tuberculosis complex</taxon>
    </lineage>
</organism>
<feature type="region of interest" description="Disordered" evidence="1">
    <location>
        <begin position="1"/>
        <end position="34"/>
    </location>
</feature>
<proteinExistence type="predicted"/>
<feature type="region of interest" description="Disordered" evidence="1">
    <location>
        <begin position="50"/>
        <end position="71"/>
    </location>
</feature>